<reference evidence="2 3" key="1">
    <citation type="journal article" date="2018" name="Nat. Ecol. Evol.">
        <title>Genomic signatures of mitonuclear coevolution across populations of Tigriopus californicus.</title>
        <authorList>
            <person name="Barreto F.S."/>
            <person name="Watson E.T."/>
            <person name="Lima T.G."/>
            <person name="Willett C.S."/>
            <person name="Edmands S."/>
            <person name="Li W."/>
            <person name="Burton R.S."/>
        </authorList>
    </citation>
    <scope>NUCLEOTIDE SEQUENCE [LARGE SCALE GENOMIC DNA]</scope>
    <source>
        <strain evidence="2 3">San Diego</strain>
    </source>
</reference>
<dbReference type="OrthoDB" id="10645685at2759"/>
<dbReference type="OMA" id="ASAHYWH"/>
<name>A0A553N6Z2_TIGCA</name>
<dbReference type="EMBL" id="VCGU01000459">
    <property type="protein sequence ID" value="TRY61170.1"/>
    <property type="molecule type" value="Genomic_DNA"/>
</dbReference>
<evidence type="ECO:0000313" key="2">
    <source>
        <dbReference type="EMBL" id="TRY61170.1"/>
    </source>
</evidence>
<keyword evidence="1" id="KW-0732">Signal</keyword>
<feature type="signal peptide" evidence="1">
    <location>
        <begin position="1"/>
        <end position="16"/>
    </location>
</feature>
<dbReference type="AlphaFoldDB" id="A0A553N6Z2"/>
<comment type="caution">
    <text evidence="2">The sequence shown here is derived from an EMBL/GenBank/DDBJ whole genome shotgun (WGS) entry which is preliminary data.</text>
</comment>
<proteinExistence type="predicted"/>
<sequence length="152" mass="15733">MKYFLTLFACVAVASAQLVNYPNGPVAPVEIPEVQAAKAAHFAAKGAPFYNGAALPYAYGAPALNYADPHAYGYNGLQAYPNGAIVPVDEPAVQAAKAEHFAAEGLAYAAPAYAHGPAANYGPALTVHANSVVVPVELVEVQEARPAHLANF</sequence>
<evidence type="ECO:0000256" key="1">
    <source>
        <dbReference type="SAM" id="SignalP"/>
    </source>
</evidence>
<gene>
    <name evidence="2" type="ORF">TCAL_09268</name>
</gene>
<evidence type="ECO:0000313" key="3">
    <source>
        <dbReference type="Proteomes" id="UP000318571"/>
    </source>
</evidence>
<feature type="chain" id="PRO_5022151070" evidence="1">
    <location>
        <begin position="17"/>
        <end position="152"/>
    </location>
</feature>
<accession>A0A553N6Z2</accession>
<dbReference type="Proteomes" id="UP000318571">
    <property type="component" value="Chromosome 8"/>
</dbReference>
<protein>
    <submittedName>
        <fullName evidence="2">Uncharacterized protein</fullName>
    </submittedName>
</protein>
<organism evidence="2 3">
    <name type="scientific">Tigriopus californicus</name>
    <name type="common">Marine copepod</name>
    <dbReference type="NCBI Taxonomy" id="6832"/>
    <lineage>
        <taxon>Eukaryota</taxon>
        <taxon>Metazoa</taxon>
        <taxon>Ecdysozoa</taxon>
        <taxon>Arthropoda</taxon>
        <taxon>Crustacea</taxon>
        <taxon>Multicrustacea</taxon>
        <taxon>Hexanauplia</taxon>
        <taxon>Copepoda</taxon>
        <taxon>Harpacticoida</taxon>
        <taxon>Harpacticidae</taxon>
        <taxon>Tigriopus</taxon>
    </lineage>
</organism>
<keyword evidence="3" id="KW-1185">Reference proteome</keyword>